<dbReference type="EMBL" id="CP013652">
    <property type="protein sequence ID" value="ALS22223.1"/>
    <property type="molecule type" value="Genomic_DNA"/>
</dbReference>
<organism evidence="1 2">
    <name type="scientific">Paenibacillus naphthalenovorans</name>
    <dbReference type="NCBI Taxonomy" id="162209"/>
    <lineage>
        <taxon>Bacteria</taxon>
        <taxon>Bacillati</taxon>
        <taxon>Bacillota</taxon>
        <taxon>Bacilli</taxon>
        <taxon>Bacillales</taxon>
        <taxon>Paenibacillaceae</taxon>
        <taxon>Paenibacillus</taxon>
    </lineage>
</organism>
<dbReference type="RefSeq" id="WP_062408540.1">
    <property type="nucleotide sequence ID" value="NZ_CP013652.1"/>
</dbReference>
<sequence length="71" mass="8260">MKIEVGDIIYAHNKRLLVVHDPFESETNEYPFLLIDLDKFEVNNGWSTLDSMGKSFKIDRVLNTYEVVLAK</sequence>
<dbReference type="PATRIC" id="fig|162209.4.peg.1960"/>
<reference evidence="2" key="1">
    <citation type="submission" date="2015-12" db="EMBL/GenBank/DDBJ databases">
        <title>Complete genome sequences of two moderately thermophilic Paenibacillus species.</title>
        <authorList>
            <person name="Butler R.III."/>
            <person name="Wang J."/>
            <person name="Stark B.C."/>
            <person name="Pombert J.-F."/>
        </authorList>
    </citation>
    <scope>NUCLEOTIDE SEQUENCE [LARGE SCALE GENOMIC DNA]</scope>
    <source>
        <strain evidence="2">32O-Y</strain>
    </source>
</reference>
<proteinExistence type="predicted"/>
<dbReference type="KEGG" id="pnp:IJ22_18490"/>
<protein>
    <submittedName>
        <fullName evidence="1">Uncharacterized protein</fullName>
    </submittedName>
</protein>
<accession>A0A0U2MWF9</accession>
<gene>
    <name evidence="1" type="ORF">IJ22_18490</name>
</gene>
<name>A0A0U2MWF9_9BACL</name>
<dbReference type="STRING" id="162209.IJ22_18490"/>
<evidence type="ECO:0000313" key="1">
    <source>
        <dbReference type="EMBL" id="ALS22223.1"/>
    </source>
</evidence>
<reference evidence="1 2" key="2">
    <citation type="journal article" date="2016" name="Genome Announc.">
        <title>Complete Genome Sequences of Two Interactive Moderate Thermophiles, Paenibacillus napthalenovorans 32O-Y and Paenibacillus sp. 32O-W.</title>
        <authorList>
            <person name="Butler R.R.III."/>
            <person name="Wang J."/>
            <person name="Stark B.C."/>
            <person name="Pombert J.F."/>
        </authorList>
    </citation>
    <scope>NUCLEOTIDE SEQUENCE [LARGE SCALE GENOMIC DNA]</scope>
    <source>
        <strain evidence="1 2">32O-Y</strain>
    </source>
</reference>
<dbReference type="Proteomes" id="UP000061660">
    <property type="component" value="Chromosome"/>
</dbReference>
<keyword evidence="2" id="KW-1185">Reference proteome</keyword>
<evidence type="ECO:0000313" key="2">
    <source>
        <dbReference type="Proteomes" id="UP000061660"/>
    </source>
</evidence>
<dbReference type="AlphaFoldDB" id="A0A0U2MWF9"/>